<feature type="transmembrane region" description="Helical" evidence="1">
    <location>
        <begin position="12"/>
        <end position="31"/>
    </location>
</feature>
<reference evidence="2" key="1">
    <citation type="journal article" date="2017" name="Proc. Natl. Acad. Sci. U.S.A.">
        <title>Comparative genomics uncovers the prolific and distinctive metabolic potential of the cyanobacterial genus Moorea.</title>
        <authorList>
            <person name="Leao T."/>
            <person name="Castelao G."/>
            <person name="Korobeynikov A."/>
            <person name="Monroe E.A."/>
            <person name="Podell S."/>
            <person name="Glukhov E."/>
            <person name="Allen E.E."/>
            <person name="Gerwick W.H."/>
            <person name="Gerwick L."/>
        </authorList>
    </citation>
    <scope>NUCLEOTIDE SEQUENCE</scope>
    <source>
        <strain evidence="2">JHB</strain>
    </source>
</reference>
<evidence type="ECO:0000256" key="1">
    <source>
        <dbReference type="SAM" id="Phobius"/>
    </source>
</evidence>
<feature type="transmembrane region" description="Helical" evidence="1">
    <location>
        <begin position="62"/>
        <end position="82"/>
    </location>
</feature>
<feature type="transmembrane region" description="Helical" evidence="1">
    <location>
        <begin position="37"/>
        <end position="55"/>
    </location>
</feature>
<keyword evidence="1" id="KW-0472">Membrane</keyword>
<dbReference type="EMBL" id="CP017708">
    <property type="protein sequence ID" value="WAN68985.1"/>
    <property type="molecule type" value="Genomic_DNA"/>
</dbReference>
<reference evidence="2" key="2">
    <citation type="submission" date="2022-10" db="EMBL/GenBank/DDBJ databases">
        <authorList>
            <person name="Ngo T.-E."/>
        </authorList>
    </citation>
    <scope>NUCLEOTIDE SEQUENCE</scope>
    <source>
        <strain evidence="2">JHB</strain>
    </source>
</reference>
<keyword evidence="1" id="KW-0812">Transmembrane</keyword>
<protein>
    <submittedName>
        <fullName evidence="2">Uncharacterized protein</fullName>
    </submittedName>
</protein>
<sequence>MCLIALGLKKSRFLDLILVASMIAVPLLYGVQEGKGLMQLVQLVPSIIFVYNWYVVMRDWRVFLFPLFANLITVGFGIALIVTGQQALHLFVGSASAIGLLILGRVAWVKPKRHSKG</sequence>
<name>A0A9Q9SST2_MOOP1</name>
<accession>A0A9Q9SST2</accession>
<dbReference type="Proteomes" id="UP000176944">
    <property type="component" value="Chromosome"/>
</dbReference>
<feature type="transmembrane region" description="Helical" evidence="1">
    <location>
        <begin position="88"/>
        <end position="108"/>
    </location>
</feature>
<dbReference type="AlphaFoldDB" id="A0A9Q9SST2"/>
<organism evidence="2">
    <name type="scientific">Moorena producens (strain JHB)</name>
    <dbReference type="NCBI Taxonomy" id="1454205"/>
    <lineage>
        <taxon>Bacteria</taxon>
        <taxon>Bacillati</taxon>
        <taxon>Cyanobacteriota</taxon>
        <taxon>Cyanophyceae</taxon>
        <taxon>Coleofasciculales</taxon>
        <taxon>Coleofasciculaceae</taxon>
        <taxon>Moorena</taxon>
    </lineage>
</organism>
<proteinExistence type="predicted"/>
<evidence type="ECO:0000313" key="2">
    <source>
        <dbReference type="EMBL" id="WAN68985.1"/>
    </source>
</evidence>
<gene>
    <name evidence="2" type="ORF">BJP36_26565</name>
</gene>
<keyword evidence="1" id="KW-1133">Transmembrane helix</keyword>